<dbReference type="Proteomes" id="UP000249273">
    <property type="component" value="Segment"/>
</dbReference>
<dbReference type="EMBL" id="MH427217">
    <property type="protein sequence ID" value="AWU47112.1"/>
    <property type="molecule type" value="Genomic_DNA"/>
</dbReference>
<evidence type="ECO:0000313" key="13">
    <source>
        <dbReference type="Proteomes" id="UP000249273"/>
    </source>
</evidence>
<dbReference type="GO" id="GO:0000428">
    <property type="term" value="C:DNA-directed RNA polymerase complex"/>
    <property type="evidence" value="ECO:0007669"/>
    <property type="project" value="UniProtKB-UniRule"/>
</dbReference>
<evidence type="ECO:0000313" key="12">
    <source>
        <dbReference type="EMBL" id="AWU47112.1"/>
    </source>
</evidence>
<evidence type="ECO:0000256" key="5">
    <source>
        <dbReference type="ARBA" id="ARBA00022695"/>
    </source>
</evidence>
<keyword evidence="3 11" id="KW-0240">DNA-directed RNA polymerase</keyword>
<keyword evidence="5 11" id="KW-0548">Nucleotidyltransferase</keyword>
<keyword evidence="6 11" id="KW-0946">Virion</keyword>
<keyword evidence="13" id="KW-1185">Reference proteome</keyword>
<reference evidence="12" key="1">
    <citation type="submission" date="2018-05" db="EMBL/GenBank/DDBJ databases">
        <title>Complete Genome Sequence of a Novel Sea Otter Poxvirus.</title>
        <authorList>
            <person name="Jacob J.M."/>
            <person name="Subramaniam K."/>
            <person name="Tu S.-L."/>
            <person name="Nielsen O."/>
            <person name="Tuomi P.A."/>
            <person name="Upton C."/>
            <person name="Waltzek T.B."/>
        </authorList>
    </citation>
    <scope>NUCLEOTIDE SEQUENCE [LARGE SCALE GENOMIC DNA]</scope>
    <source>
        <strain evidence="12">ELK</strain>
    </source>
</reference>
<comment type="function">
    <text evidence="8">Part of the DNA-dependent RNA polymerase which catalyzes the transcription of viral DNA into RNA using the four ribonucleoside triphosphates as substrates. Responsible for the transcription of early, intermediate and late genes. DNA-dependent RNA polymerase associates with the early transcription factor (ETF), itself composed of OPG118 and OPG133, thereby allowing the early genes transcription. Late transcription, and probably also intermediate transcription, require newly synthesized RNA polymerase.</text>
</comment>
<dbReference type="KEGG" id="vg:36841064"/>
<dbReference type="InterPro" id="IPR007937">
    <property type="entry name" value="RNA_Pol_22kDa_poxvir"/>
</dbReference>
<evidence type="ECO:0000256" key="7">
    <source>
        <dbReference type="ARBA" id="ARBA00023163"/>
    </source>
</evidence>
<name>A0A2U9QHR7_9POXV</name>
<dbReference type="OrthoDB" id="9640at10239"/>
<dbReference type="GO" id="GO:0019083">
    <property type="term" value="P:viral transcription"/>
    <property type="evidence" value="ECO:0007669"/>
    <property type="project" value="UniProtKB-UniRule"/>
</dbReference>
<accession>A0A2U9QHR7</accession>
<dbReference type="GO" id="GO:0003677">
    <property type="term" value="F:DNA binding"/>
    <property type="evidence" value="ECO:0007669"/>
    <property type="project" value="UniProtKB-UniRule"/>
</dbReference>
<evidence type="ECO:0000256" key="2">
    <source>
        <dbReference type="ARBA" id="ARBA00008385"/>
    </source>
</evidence>
<comment type="subunit">
    <text evidence="9">The DNA-dependent RNA polymerase used for intermediate and late genes expression consists of eight subunits Rpo30/OPG66, Rpo7/OPG90, Rpo22/OPG103, Rpo147/OPG105, Rpo18/OPG119, Rpo19/OPG131, Rpo132/OPG151 and Rpo35/OPG156. The same holoenzyme, with the addition of the transcription-specificity factor OPG109, is used for early gene expression.</text>
</comment>
<evidence type="ECO:0000256" key="8">
    <source>
        <dbReference type="ARBA" id="ARBA00034678"/>
    </source>
</evidence>
<dbReference type="Pfam" id="PF05273">
    <property type="entry name" value="Pox_RNA_Pol_22"/>
    <property type="match status" value="1"/>
</dbReference>
<evidence type="ECO:0000256" key="10">
    <source>
        <dbReference type="ARBA" id="ARBA00048552"/>
    </source>
</evidence>
<sequence>MNKYNVTYLSKILCLKAEILRDPFAIISSEVLLRYDINISYGDLVSVIRVIHKIDSSITVFQVFNETTINYTPIDNDYGQPIIITSFLQTEPNKFPISFLYIDVIASDLFPRFKRPTQEEMNIITNVLNTGNKKESLKLPRMLDTEIVAKILYHQDYPLKIVRFFRNNIITGVEIADRSIANVMD</sequence>
<protein>
    <recommendedName>
        <fullName evidence="11">DNA-directed RNA polymerase subunit</fullName>
        <ecNumber evidence="11">2.7.7.6</ecNumber>
    </recommendedName>
</protein>
<keyword evidence="4 11" id="KW-0808">Transferase</keyword>
<evidence type="ECO:0000256" key="1">
    <source>
        <dbReference type="ARBA" id="ARBA00004328"/>
    </source>
</evidence>
<dbReference type="GeneID" id="36841064"/>
<evidence type="ECO:0000256" key="11">
    <source>
        <dbReference type="PIRNR" id="PIRNR000744"/>
    </source>
</evidence>
<dbReference type="GO" id="GO:0003899">
    <property type="term" value="F:DNA-directed RNA polymerase activity"/>
    <property type="evidence" value="ECO:0007669"/>
    <property type="project" value="UniProtKB-EC"/>
</dbReference>
<comment type="subcellular location">
    <subcellularLocation>
        <location evidence="1">Virion</location>
    </subcellularLocation>
</comment>
<evidence type="ECO:0000256" key="4">
    <source>
        <dbReference type="ARBA" id="ARBA00022679"/>
    </source>
</evidence>
<dbReference type="PIRSF" id="PIRSF000744">
    <property type="entry name" value="RPO22"/>
    <property type="match status" value="1"/>
</dbReference>
<evidence type="ECO:0000256" key="3">
    <source>
        <dbReference type="ARBA" id="ARBA00022478"/>
    </source>
</evidence>
<comment type="catalytic activity">
    <reaction evidence="10 11">
        <text>RNA(n) + a ribonucleoside 5'-triphosphate = RNA(n+1) + diphosphate</text>
        <dbReference type="Rhea" id="RHEA:21248"/>
        <dbReference type="Rhea" id="RHEA-COMP:14527"/>
        <dbReference type="Rhea" id="RHEA-COMP:17342"/>
        <dbReference type="ChEBI" id="CHEBI:33019"/>
        <dbReference type="ChEBI" id="CHEBI:61557"/>
        <dbReference type="ChEBI" id="CHEBI:140395"/>
        <dbReference type="EC" id="2.7.7.6"/>
    </reaction>
</comment>
<dbReference type="EC" id="2.7.7.6" evidence="11"/>
<evidence type="ECO:0000256" key="9">
    <source>
        <dbReference type="ARBA" id="ARBA00046483"/>
    </source>
</evidence>
<proteinExistence type="inferred from homology"/>
<evidence type="ECO:0000256" key="6">
    <source>
        <dbReference type="ARBA" id="ARBA00022844"/>
    </source>
</evidence>
<keyword evidence="7 11" id="KW-0804">Transcription</keyword>
<dbReference type="GO" id="GO:0044423">
    <property type="term" value="C:virion component"/>
    <property type="evidence" value="ECO:0007669"/>
    <property type="project" value="UniProtKB-UniRule"/>
</dbReference>
<gene>
    <name evidence="12" type="primary">SOPV-ELK-067</name>
</gene>
<comment type="similarity">
    <text evidence="2 11">Belongs to the poxviridae DNA-directed RNA polymerase 22 kDa subunit family.</text>
</comment>
<organism evidence="12">
    <name type="scientific">Sea otter poxvirus</name>
    <dbReference type="NCBI Taxonomy" id="1416741"/>
    <lineage>
        <taxon>Viruses</taxon>
        <taxon>Varidnaviria</taxon>
        <taxon>Bamfordvirae</taxon>
        <taxon>Nucleocytoviricota</taxon>
        <taxon>Pokkesviricetes</taxon>
        <taxon>Chitovirales</taxon>
        <taxon>Poxviridae</taxon>
        <taxon>Chordopoxvirinae</taxon>
        <taxon>Mustelpoxvirus</taxon>
        <taxon>Mustelpoxvirus seaotterpox</taxon>
        <taxon>Sea otterpox virus</taxon>
    </lineage>
</organism>
<dbReference type="RefSeq" id="YP_009480605.1">
    <property type="nucleotide sequence ID" value="NC_037656.1"/>
</dbReference>